<protein>
    <recommendedName>
        <fullName evidence="10">Essential for reactive oxygen species protein</fullName>
    </recommendedName>
</protein>
<keyword evidence="8" id="KW-0472">Membrane</keyword>
<comment type="similarity">
    <text evidence="2">Belongs to the CYBC1 family.</text>
</comment>
<keyword evidence="9" id="KW-0143">Chaperone</keyword>
<dbReference type="GO" id="GO:0045087">
    <property type="term" value="P:innate immune response"/>
    <property type="evidence" value="ECO:0007669"/>
    <property type="project" value="UniProtKB-KW"/>
</dbReference>
<dbReference type="InParanoid" id="G3GXF0"/>
<dbReference type="EMBL" id="JH000058">
    <property type="protein sequence ID" value="EGW06299.1"/>
    <property type="molecule type" value="Genomic_DNA"/>
</dbReference>
<feature type="compositionally biased region" description="Acidic residues" evidence="11">
    <location>
        <begin position="237"/>
        <end position="246"/>
    </location>
</feature>
<evidence type="ECO:0000256" key="8">
    <source>
        <dbReference type="ARBA" id="ARBA00023136"/>
    </source>
</evidence>
<evidence type="ECO:0000256" key="7">
    <source>
        <dbReference type="ARBA" id="ARBA00022989"/>
    </source>
</evidence>
<organism evidence="12 13">
    <name type="scientific">Cricetulus griseus</name>
    <name type="common">Chinese hamster</name>
    <name type="synonym">Cricetulus barabensis griseus</name>
    <dbReference type="NCBI Taxonomy" id="10029"/>
    <lineage>
        <taxon>Eukaryota</taxon>
        <taxon>Metazoa</taxon>
        <taxon>Chordata</taxon>
        <taxon>Craniata</taxon>
        <taxon>Vertebrata</taxon>
        <taxon>Euteleostomi</taxon>
        <taxon>Mammalia</taxon>
        <taxon>Eutheria</taxon>
        <taxon>Euarchontoglires</taxon>
        <taxon>Glires</taxon>
        <taxon>Rodentia</taxon>
        <taxon>Myomorpha</taxon>
        <taxon>Muroidea</taxon>
        <taxon>Cricetidae</taxon>
        <taxon>Cricetinae</taxon>
        <taxon>Cricetulus</taxon>
    </lineage>
</organism>
<feature type="region of interest" description="Disordered" evidence="11">
    <location>
        <begin position="226"/>
        <end position="246"/>
    </location>
</feature>
<keyword evidence="3" id="KW-0399">Innate immunity</keyword>
<sequence length="246" mass="27279">MYMQVETRTSTRLHLTRAPGIRSWSLLVGSFYLLPLNKLSCCETGLLWGAAAQEEGELSLTVNKIIPLSTGILSTGLAAAYYSGDSLGWKLFYVTGCLFVAVQNLEDWELALFLELCVWLAYIGLQEAIFNKSTGKVILKTFSLYKKLLTLLRAGHDQVVVLLKDIQDVNVEEEKVRYFGKGYTVVLRFATGFSHPLTQSAVMGRRSDVEAIAKLITSFLELHRLESPSERSQSSDSEADGPGDQS</sequence>
<evidence type="ECO:0000313" key="13">
    <source>
        <dbReference type="Proteomes" id="UP000001075"/>
    </source>
</evidence>
<keyword evidence="5" id="KW-0256">Endoplasmic reticulum</keyword>
<comment type="subcellular location">
    <subcellularLocation>
        <location evidence="1">Endoplasmic reticulum membrane</location>
        <topology evidence="1">Single-pass membrane protein</topology>
    </subcellularLocation>
</comment>
<dbReference type="AlphaFoldDB" id="G3GXF0"/>
<evidence type="ECO:0000256" key="6">
    <source>
        <dbReference type="ARBA" id="ARBA00022859"/>
    </source>
</evidence>
<evidence type="ECO:0000256" key="10">
    <source>
        <dbReference type="ARBA" id="ARBA00030424"/>
    </source>
</evidence>
<evidence type="ECO:0000256" key="4">
    <source>
        <dbReference type="ARBA" id="ARBA00022692"/>
    </source>
</evidence>
<evidence type="ECO:0000256" key="2">
    <source>
        <dbReference type="ARBA" id="ARBA00009907"/>
    </source>
</evidence>
<evidence type="ECO:0000256" key="5">
    <source>
        <dbReference type="ARBA" id="ARBA00022824"/>
    </source>
</evidence>
<accession>G3GXF0</accession>
<dbReference type="GO" id="GO:0005789">
    <property type="term" value="C:endoplasmic reticulum membrane"/>
    <property type="evidence" value="ECO:0007669"/>
    <property type="project" value="UniProtKB-SubCell"/>
</dbReference>
<evidence type="ECO:0000313" key="12">
    <source>
        <dbReference type="EMBL" id="EGW06299.1"/>
    </source>
</evidence>
<evidence type="ECO:0000256" key="1">
    <source>
        <dbReference type="ARBA" id="ARBA00004389"/>
    </source>
</evidence>
<evidence type="ECO:0000256" key="3">
    <source>
        <dbReference type="ARBA" id="ARBA00022588"/>
    </source>
</evidence>
<dbReference type="PANTHER" id="PTHR31837:SF3">
    <property type="entry name" value="CYTOCHROME B-245 CHAPERONE 1"/>
    <property type="match status" value="1"/>
</dbReference>
<dbReference type="Proteomes" id="UP000001075">
    <property type="component" value="Unassembled WGS sequence"/>
</dbReference>
<dbReference type="InterPro" id="IPR027846">
    <property type="entry name" value="Cybc1"/>
</dbReference>
<gene>
    <name evidence="12" type="ORF">I79_002440</name>
</gene>
<proteinExistence type="inferred from homology"/>
<keyword evidence="6" id="KW-0391">Immunity</keyword>
<reference evidence="13" key="1">
    <citation type="journal article" date="2011" name="Nat. Biotechnol.">
        <title>The genomic sequence of the Chinese hamster ovary (CHO)-K1 cell line.</title>
        <authorList>
            <person name="Xu X."/>
            <person name="Nagarajan H."/>
            <person name="Lewis N.E."/>
            <person name="Pan S."/>
            <person name="Cai Z."/>
            <person name="Liu X."/>
            <person name="Chen W."/>
            <person name="Xie M."/>
            <person name="Wang W."/>
            <person name="Hammond S."/>
            <person name="Andersen M.R."/>
            <person name="Neff N."/>
            <person name="Passarelli B."/>
            <person name="Koh W."/>
            <person name="Fan H.C."/>
            <person name="Wang J."/>
            <person name="Gui Y."/>
            <person name="Lee K.H."/>
            <person name="Betenbaugh M.J."/>
            <person name="Quake S.R."/>
            <person name="Famili I."/>
            <person name="Palsson B.O."/>
            <person name="Wang J."/>
        </authorList>
    </citation>
    <scope>NUCLEOTIDE SEQUENCE [LARGE SCALE GENOMIC DNA]</scope>
    <source>
        <strain evidence="13">CHO K1 cell line</strain>
    </source>
</reference>
<evidence type="ECO:0000256" key="9">
    <source>
        <dbReference type="ARBA" id="ARBA00023186"/>
    </source>
</evidence>
<dbReference type="Pfam" id="PF15169">
    <property type="entry name" value="Cybc1_Eros"/>
    <property type="match status" value="2"/>
</dbReference>
<keyword evidence="7" id="KW-1133">Transmembrane helix</keyword>
<keyword evidence="4" id="KW-0812">Transmembrane</keyword>
<name>G3GXF0_CRIGR</name>
<dbReference type="FunCoup" id="G3GXF0">
    <property type="interactions" value="1210"/>
</dbReference>
<evidence type="ECO:0000256" key="11">
    <source>
        <dbReference type="SAM" id="MobiDB-lite"/>
    </source>
</evidence>
<dbReference type="PANTHER" id="PTHR31837">
    <property type="entry name" value="CYTOCHROME B-245 CHAPERONE 1"/>
    <property type="match status" value="1"/>
</dbReference>